<dbReference type="SMART" id="SM00409">
    <property type="entry name" value="IG"/>
    <property type="match status" value="3"/>
</dbReference>
<dbReference type="FunFam" id="2.60.40.10:FF:000032">
    <property type="entry name" value="palladin isoform X1"/>
    <property type="match status" value="1"/>
</dbReference>
<evidence type="ECO:0000256" key="10">
    <source>
        <dbReference type="SAM" id="SignalP"/>
    </source>
</evidence>
<proteinExistence type="predicted"/>
<dbReference type="InterPro" id="IPR003599">
    <property type="entry name" value="Ig_sub"/>
</dbReference>
<dbReference type="KEGG" id="goe:100907701"/>
<dbReference type="Pfam" id="PF07679">
    <property type="entry name" value="I-set"/>
    <property type="match status" value="2"/>
</dbReference>
<protein>
    <submittedName>
        <fullName evidence="13">Lachesin</fullName>
    </submittedName>
</protein>
<evidence type="ECO:0000313" key="13">
    <source>
        <dbReference type="RefSeq" id="XP_018493829.2"/>
    </source>
</evidence>
<name>A0AAJ7P910_9ACAR</name>
<reference evidence="13" key="1">
    <citation type="submission" date="2025-08" db="UniProtKB">
        <authorList>
            <consortium name="RefSeq"/>
        </authorList>
    </citation>
    <scope>IDENTIFICATION</scope>
</reference>
<dbReference type="Pfam" id="PF13927">
    <property type="entry name" value="Ig_3"/>
    <property type="match status" value="1"/>
</dbReference>
<keyword evidence="7" id="KW-0325">Glycoprotein</keyword>
<dbReference type="GO" id="GO:0005886">
    <property type="term" value="C:plasma membrane"/>
    <property type="evidence" value="ECO:0007669"/>
    <property type="project" value="UniProtKB-SubCell"/>
</dbReference>
<dbReference type="AlphaFoldDB" id="A0AAJ7P910"/>
<comment type="subcellular location">
    <subcellularLocation>
        <location evidence="1">Cell membrane</location>
    </subcellularLocation>
</comment>
<evidence type="ECO:0000256" key="9">
    <source>
        <dbReference type="SAM" id="MobiDB-lite"/>
    </source>
</evidence>
<dbReference type="GeneID" id="100907701"/>
<keyword evidence="2" id="KW-1003">Cell membrane</keyword>
<dbReference type="GO" id="GO:0043005">
    <property type="term" value="C:neuron projection"/>
    <property type="evidence" value="ECO:0007669"/>
    <property type="project" value="TreeGrafter"/>
</dbReference>
<evidence type="ECO:0000259" key="11">
    <source>
        <dbReference type="PROSITE" id="PS50835"/>
    </source>
</evidence>
<feature type="domain" description="Ig-like" evidence="11">
    <location>
        <begin position="46"/>
        <end position="132"/>
    </location>
</feature>
<dbReference type="SUPFAM" id="SSF48726">
    <property type="entry name" value="Immunoglobulin"/>
    <property type="match status" value="3"/>
</dbReference>
<keyword evidence="6" id="KW-1015">Disulfide bond</keyword>
<feature type="domain" description="Ig-like" evidence="11">
    <location>
        <begin position="261"/>
        <end position="355"/>
    </location>
</feature>
<dbReference type="PANTHER" id="PTHR12231">
    <property type="entry name" value="CTX-RELATED TYPE I TRANSMEMBRANE PROTEIN"/>
    <property type="match status" value="1"/>
</dbReference>
<evidence type="ECO:0000256" key="2">
    <source>
        <dbReference type="ARBA" id="ARBA00022475"/>
    </source>
</evidence>
<feature type="domain" description="Ig-like" evidence="11">
    <location>
        <begin position="148"/>
        <end position="250"/>
    </location>
</feature>
<dbReference type="RefSeq" id="XP_018493829.2">
    <property type="nucleotide sequence ID" value="XM_018638313.2"/>
</dbReference>
<evidence type="ECO:0000256" key="3">
    <source>
        <dbReference type="ARBA" id="ARBA00022729"/>
    </source>
</evidence>
<sequence length="451" mass="50943">MVHPPAWTSEFSTLLSLLLLTLLVSVIHTEGQQIDDELSQNHVPKPRFVGSVRNKTAPLGREAILECSVENLGNYKVTWIKMDTETLLTFHTTIIAGENRLRVSHNNEKQWFLHIRDVQTSDKGAYMCQINSQPMINQVGYLDVLIPPSIISEETPSEVQVKEGLNATLKCKASGYPTPSISWKRENGKEIPLPRERSNLNDLAMGGNSSKRKFSAHQVSGEELQLVAVRREDSGAYLCIAKNGVTPTVSQRVKLVANFAPRVSVNRTELGVMRGDPARLECFVEGSPRPEIEWIGASGLKLNLTHSYGKYISTFSSHWYNHRYELFVNNFTHEDYGQYLCRAENRFGSREATIRVYEKPRPTVRPRPTRPPTTTAAPTRRTTWRWFTTMETFAIPEGIETANEVPSERDTGRRKGTRTPPFYARSNADLRLATCSYLSIVPTLCILLLSH</sequence>
<evidence type="ECO:0000256" key="8">
    <source>
        <dbReference type="ARBA" id="ARBA00023319"/>
    </source>
</evidence>
<feature type="chain" id="PRO_5042546125" evidence="10">
    <location>
        <begin position="32"/>
        <end position="451"/>
    </location>
</feature>
<organism evidence="12 13">
    <name type="scientific">Galendromus occidentalis</name>
    <name type="common">western predatory mite</name>
    <dbReference type="NCBI Taxonomy" id="34638"/>
    <lineage>
        <taxon>Eukaryota</taxon>
        <taxon>Metazoa</taxon>
        <taxon>Ecdysozoa</taxon>
        <taxon>Arthropoda</taxon>
        <taxon>Chelicerata</taxon>
        <taxon>Arachnida</taxon>
        <taxon>Acari</taxon>
        <taxon>Parasitiformes</taxon>
        <taxon>Mesostigmata</taxon>
        <taxon>Gamasina</taxon>
        <taxon>Phytoseioidea</taxon>
        <taxon>Phytoseiidae</taxon>
        <taxon>Typhlodrominae</taxon>
        <taxon>Galendromus</taxon>
    </lineage>
</organism>
<evidence type="ECO:0000256" key="6">
    <source>
        <dbReference type="ARBA" id="ARBA00023157"/>
    </source>
</evidence>
<dbReference type="SMART" id="SM00406">
    <property type="entry name" value="IGv"/>
    <property type="match status" value="2"/>
</dbReference>
<dbReference type="InterPro" id="IPR003598">
    <property type="entry name" value="Ig_sub2"/>
</dbReference>
<dbReference type="InterPro" id="IPR013783">
    <property type="entry name" value="Ig-like_fold"/>
</dbReference>
<dbReference type="InterPro" id="IPR007110">
    <property type="entry name" value="Ig-like_dom"/>
</dbReference>
<keyword evidence="3 10" id="KW-0732">Signal</keyword>
<evidence type="ECO:0000313" key="12">
    <source>
        <dbReference type="Proteomes" id="UP000694867"/>
    </source>
</evidence>
<keyword evidence="12" id="KW-1185">Reference proteome</keyword>
<accession>A0AAJ7P910</accession>
<keyword evidence="5" id="KW-0472">Membrane</keyword>
<dbReference type="PANTHER" id="PTHR12231:SF253">
    <property type="entry name" value="DPR-INTERACTING PROTEIN ETA, ISOFORM B-RELATED"/>
    <property type="match status" value="1"/>
</dbReference>
<keyword evidence="8" id="KW-0393">Immunoglobulin domain</keyword>
<evidence type="ECO:0000256" key="1">
    <source>
        <dbReference type="ARBA" id="ARBA00004236"/>
    </source>
</evidence>
<keyword evidence="4" id="KW-0677">Repeat</keyword>
<feature type="region of interest" description="Disordered" evidence="9">
    <location>
        <begin position="401"/>
        <end position="420"/>
    </location>
</feature>
<evidence type="ECO:0000256" key="5">
    <source>
        <dbReference type="ARBA" id="ARBA00023136"/>
    </source>
</evidence>
<dbReference type="SMART" id="SM00408">
    <property type="entry name" value="IGc2"/>
    <property type="match status" value="3"/>
</dbReference>
<gene>
    <name evidence="13" type="primary">LOC100907701</name>
</gene>
<dbReference type="InterPro" id="IPR013106">
    <property type="entry name" value="Ig_V-set"/>
</dbReference>
<dbReference type="InterPro" id="IPR013098">
    <property type="entry name" value="Ig_I-set"/>
</dbReference>
<dbReference type="Gene3D" id="2.60.40.10">
    <property type="entry name" value="Immunoglobulins"/>
    <property type="match status" value="3"/>
</dbReference>
<dbReference type="InterPro" id="IPR036179">
    <property type="entry name" value="Ig-like_dom_sf"/>
</dbReference>
<dbReference type="FunFam" id="2.60.40.10:FF:000328">
    <property type="entry name" value="CLUMA_CG000981, isoform A"/>
    <property type="match status" value="1"/>
</dbReference>
<evidence type="ECO:0000256" key="4">
    <source>
        <dbReference type="ARBA" id="ARBA00022737"/>
    </source>
</evidence>
<feature type="signal peptide" evidence="10">
    <location>
        <begin position="1"/>
        <end position="31"/>
    </location>
</feature>
<dbReference type="Proteomes" id="UP000694867">
    <property type="component" value="Unplaced"/>
</dbReference>
<evidence type="ECO:0000256" key="7">
    <source>
        <dbReference type="ARBA" id="ARBA00023180"/>
    </source>
</evidence>
<dbReference type="InterPro" id="IPR051170">
    <property type="entry name" value="Neural/epithelial_adhesion"/>
</dbReference>
<dbReference type="PROSITE" id="PS50835">
    <property type="entry name" value="IG_LIKE"/>
    <property type="match status" value="3"/>
</dbReference>